<name>A0A8S5R666_9CAUD</name>
<accession>A0A8S5R666</accession>
<dbReference type="EMBL" id="BK015821">
    <property type="protein sequence ID" value="DAE26634.1"/>
    <property type="molecule type" value="Genomic_DNA"/>
</dbReference>
<proteinExistence type="predicted"/>
<organism evidence="1">
    <name type="scientific">Ackermannviridae sp. ctaCq7</name>
    <dbReference type="NCBI Taxonomy" id="2827294"/>
    <lineage>
        <taxon>Viruses</taxon>
        <taxon>Duplodnaviria</taxon>
        <taxon>Heunggongvirae</taxon>
        <taxon>Uroviricota</taxon>
        <taxon>Caudoviricetes</taxon>
        <taxon>Pantevenvirales</taxon>
        <taxon>Ackermannviridae</taxon>
    </lineage>
</organism>
<sequence>MCSIIILTILVIILVSYCSKIYSIIPMYN</sequence>
<reference evidence="1" key="1">
    <citation type="journal article" date="2021" name="Proc. Natl. Acad. Sci. U.S.A.">
        <title>A Catalog of Tens of Thousands of Viruses from Human Metagenomes Reveals Hidden Associations with Chronic Diseases.</title>
        <authorList>
            <person name="Tisza M.J."/>
            <person name="Buck C.B."/>
        </authorList>
    </citation>
    <scope>NUCLEOTIDE SEQUENCE</scope>
    <source>
        <strain evidence="1">CtaCq7</strain>
    </source>
</reference>
<protein>
    <submittedName>
        <fullName evidence="1">Uncharacterized protein</fullName>
    </submittedName>
</protein>
<evidence type="ECO:0000313" key="1">
    <source>
        <dbReference type="EMBL" id="DAE26634.1"/>
    </source>
</evidence>